<feature type="compositionally biased region" description="Basic and acidic residues" evidence="2">
    <location>
        <begin position="443"/>
        <end position="456"/>
    </location>
</feature>
<feature type="compositionally biased region" description="Low complexity" evidence="2">
    <location>
        <begin position="423"/>
        <end position="442"/>
    </location>
</feature>
<feature type="compositionally biased region" description="Basic residues" evidence="2">
    <location>
        <begin position="631"/>
        <end position="640"/>
    </location>
</feature>
<feature type="compositionally biased region" description="Low complexity" evidence="2">
    <location>
        <begin position="754"/>
        <end position="767"/>
    </location>
</feature>
<feature type="compositionally biased region" description="Polar residues" evidence="2">
    <location>
        <begin position="701"/>
        <end position="710"/>
    </location>
</feature>
<dbReference type="AlphaFoldDB" id="A0A9D4TP14"/>
<feature type="compositionally biased region" description="Basic and acidic residues" evidence="2">
    <location>
        <begin position="409"/>
        <end position="422"/>
    </location>
</feature>
<feature type="region of interest" description="Disordered" evidence="2">
    <location>
        <begin position="383"/>
        <end position="456"/>
    </location>
</feature>
<keyword evidence="1" id="KW-0175">Coiled coil</keyword>
<sequence length="885" mass="93784">MATTQGPALRAKLFGSNGGASGLASAVAAGQHSSEALRQATDKLAREQATSEAQVNLYRTKLGEAQVAVKKLEEAYVSQINANVNLQAKVKSDYKLLSQLNGMVTTATAQHRELKLAHDELAVQLAEAGAERIALAAAFAQRADALAALQAKYTDSCEHGKGLQCKLDEAAAACESLAQDLQRCLEDLEGKAKLQVEAQRRIVELVTDVTALRSEREGLAQQLASSTEHGEALKQELASKAIQLLDTEQVKAALEGRLQEAKAEAQRLLAELESVQEAMKSCQEAHAAALEAKACELQAMAAQHAYELDAKRAELEAVVETKEGLEGELSAAACALEVLQGKVAELQGTVQATQATQAGKVEELSTQLHAVNQQHAKELKALTDKHRRQQEADTERTAKKLEGTMAEMTKVRTELEQERSRAEAATAAATEMAADQAAAQESLAKERAGLEAQVEGHKRQLEQAAAAALAAAERERQAAEELAAAQGSGLKAQEQADERARQLEELATQVAAKEAALNKLDKEHGASLQKLDDLNENLRRSQERLAAAEAQAQQLSTALSGKDRQLAEREAELAGASQRIEALGADLTQKTNMLKGISQVAAHVAGSGGSDKQAAEGGAQGGSRGEGRGRAAARSRRPAKKVSIQEPADLTATSEDEESSEEEGEGEGQEEANPGQALVPAGTAGNRQAARRSRRPASQRIGSQPQQQRPASLGPIITEVDSGDEREDRREREAEAQQAAAPAEERRQPSQRQPAHAAVAVAGPAPVGHDEQEEEEEEARQTRGRKRSGRAAPSKLAVAGFKKPRGVLTSMQTTSQNVSTETGKRRSGRANATSGARKQMGMKGKKQKPAAAPEAVGAAMNLFGQEIFGAFGGYGGGYGFEGISP</sequence>
<dbReference type="OrthoDB" id="10658971at2759"/>
<evidence type="ECO:0000313" key="3">
    <source>
        <dbReference type="EMBL" id="KAI3430626.1"/>
    </source>
</evidence>
<name>A0A9D4TP14_CHLVU</name>
<reference evidence="3" key="2">
    <citation type="submission" date="2020-11" db="EMBL/GenBank/DDBJ databases">
        <authorList>
            <person name="Cecchin M."/>
            <person name="Marcolungo L."/>
            <person name="Rossato M."/>
            <person name="Girolomoni L."/>
            <person name="Cosentino E."/>
            <person name="Cuine S."/>
            <person name="Li-Beisson Y."/>
            <person name="Delledonne M."/>
            <person name="Ballottari M."/>
        </authorList>
    </citation>
    <scope>NUCLEOTIDE SEQUENCE</scope>
    <source>
        <strain evidence="3">211/11P</strain>
        <tissue evidence="3">Whole cell</tissue>
    </source>
</reference>
<evidence type="ECO:0000256" key="2">
    <source>
        <dbReference type="SAM" id="MobiDB-lite"/>
    </source>
</evidence>
<protein>
    <submittedName>
        <fullName evidence="3">Uncharacterized protein</fullName>
    </submittedName>
</protein>
<organism evidence="3 4">
    <name type="scientific">Chlorella vulgaris</name>
    <name type="common">Green alga</name>
    <dbReference type="NCBI Taxonomy" id="3077"/>
    <lineage>
        <taxon>Eukaryota</taxon>
        <taxon>Viridiplantae</taxon>
        <taxon>Chlorophyta</taxon>
        <taxon>core chlorophytes</taxon>
        <taxon>Trebouxiophyceae</taxon>
        <taxon>Chlorellales</taxon>
        <taxon>Chlorellaceae</taxon>
        <taxon>Chlorella clade</taxon>
        <taxon>Chlorella</taxon>
    </lineage>
</organism>
<accession>A0A9D4TP14</accession>
<feature type="compositionally biased region" description="Basic and acidic residues" evidence="2">
    <location>
        <begin position="726"/>
        <end position="735"/>
    </location>
</feature>
<dbReference type="Proteomes" id="UP001055712">
    <property type="component" value="Unassembled WGS sequence"/>
</dbReference>
<feature type="compositionally biased region" description="Acidic residues" evidence="2">
    <location>
        <begin position="654"/>
        <end position="670"/>
    </location>
</feature>
<dbReference type="EMBL" id="SIDB01000007">
    <property type="protein sequence ID" value="KAI3430626.1"/>
    <property type="molecule type" value="Genomic_DNA"/>
</dbReference>
<comment type="caution">
    <text evidence="3">The sequence shown here is derived from an EMBL/GenBank/DDBJ whole genome shotgun (WGS) entry which is preliminary data.</text>
</comment>
<reference evidence="3" key="1">
    <citation type="journal article" date="2019" name="Plant J.">
        <title>Chlorella vulgaris genome assembly and annotation reveals the molecular basis for metabolic acclimation to high light conditions.</title>
        <authorList>
            <person name="Cecchin M."/>
            <person name="Marcolungo L."/>
            <person name="Rossato M."/>
            <person name="Girolomoni L."/>
            <person name="Cosentino E."/>
            <person name="Cuine S."/>
            <person name="Li-Beisson Y."/>
            <person name="Delledonne M."/>
            <person name="Ballottari M."/>
        </authorList>
    </citation>
    <scope>NUCLEOTIDE SEQUENCE</scope>
    <source>
        <strain evidence="3">211/11P</strain>
    </source>
</reference>
<feature type="compositionally biased region" description="Basic and acidic residues" evidence="2">
    <location>
        <begin position="383"/>
        <end position="402"/>
    </location>
</feature>
<proteinExistence type="predicted"/>
<keyword evidence="4" id="KW-1185">Reference proteome</keyword>
<feature type="compositionally biased region" description="Polar residues" evidence="2">
    <location>
        <begin position="809"/>
        <end position="821"/>
    </location>
</feature>
<evidence type="ECO:0000313" key="4">
    <source>
        <dbReference type="Proteomes" id="UP001055712"/>
    </source>
</evidence>
<feature type="region of interest" description="Disordered" evidence="2">
    <location>
        <begin position="605"/>
        <end position="850"/>
    </location>
</feature>
<evidence type="ECO:0000256" key="1">
    <source>
        <dbReference type="SAM" id="Coils"/>
    </source>
</evidence>
<gene>
    <name evidence="3" type="ORF">D9Q98_005219</name>
</gene>
<feature type="coiled-coil region" evidence="1">
    <location>
        <begin position="55"/>
        <end position="89"/>
    </location>
</feature>